<evidence type="ECO:0000256" key="1">
    <source>
        <dbReference type="ARBA" id="ARBA00004141"/>
    </source>
</evidence>
<dbReference type="Proteomes" id="UP000758603">
    <property type="component" value="Unassembled WGS sequence"/>
</dbReference>
<dbReference type="PROSITE" id="PS50850">
    <property type="entry name" value="MFS"/>
    <property type="match status" value="1"/>
</dbReference>
<accession>A0A9P9A2F8</accession>
<feature type="transmembrane region" description="Helical" evidence="6">
    <location>
        <begin position="409"/>
        <end position="429"/>
    </location>
</feature>
<dbReference type="AlphaFoldDB" id="A0A9P9A2F8"/>
<keyword evidence="2" id="KW-0813">Transport</keyword>
<proteinExistence type="predicted"/>
<sequence>MAPEHRARVEKSLKRKLDARCALFIFLYIMNYLDRNNIAAARLKGLQTDLGLDSTQYSTCLSILYVGYILMQVPSNILINRISRPSLYIAGCMLVWGVVSTLSGITHNFTGMVLTRFFLGFIEAAFLPGALMILSKWYTRRELTTRNAILFCGNLISNAFSALIGAGVLSNMQGVLGHAAWRWLFWIEGAITMGFAISAAFILPDLPHNSRGFTAEELEVAQLRMLEDVGEADEDSAEQGVFAGFNMAIKDIKIYVMSLTFTAYVVGLSFNAFFPTLTGTLGFSYVPTLLMSAPPWVFSCIMSLINAWHADHTGEKFWHIVGPICVGLVGFVISMSTLNIAARYVALFLQASSYAGFIVFYSWISSTFPRPPAKRAVAIAFINAFSQLGNVAGSYVWNLSENGYRKSYGIVLSMFGVTIAGCFIIKLMLVRLNKQLEQGERAWETQPDVAAHTADMEHMDSADEALRMSKGFRYLV</sequence>
<comment type="subcellular location">
    <subcellularLocation>
        <location evidence="1">Membrane</location>
        <topology evidence="1">Multi-pass membrane protein</topology>
    </subcellularLocation>
</comment>
<keyword evidence="4 6" id="KW-1133">Transmembrane helix</keyword>
<dbReference type="InterPro" id="IPR011701">
    <property type="entry name" value="MFS"/>
</dbReference>
<dbReference type="SUPFAM" id="SSF103473">
    <property type="entry name" value="MFS general substrate transporter"/>
    <property type="match status" value="1"/>
</dbReference>
<dbReference type="PANTHER" id="PTHR43791">
    <property type="entry name" value="PERMEASE-RELATED"/>
    <property type="match status" value="1"/>
</dbReference>
<feature type="transmembrane region" description="Helical" evidence="6">
    <location>
        <begin position="344"/>
        <end position="364"/>
    </location>
</feature>
<feature type="transmembrane region" description="Helical" evidence="6">
    <location>
        <begin position="117"/>
        <end position="135"/>
    </location>
</feature>
<keyword evidence="5 6" id="KW-0472">Membrane</keyword>
<keyword evidence="3 6" id="KW-0812">Transmembrane</keyword>
<evidence type="ECO:0000256" key="3">
    <source>
        <dbReference type="ARBA" id="ARBA00022692"/>
    </source>
</evidence>
<gene>
    <name evidence="8" type="ORF">BKA67DRAFT_589989</name>
</gene>
<dbReference type="FunFam" id="1.20.1250.20:FF:000013">
    <property type="entry name" value="MFS general substrate transporter"/>
    <property type="match status" value="1"/>
</dbReference>
<evidence type="ECO:0000259" key="7">
    <source>
        <dbReference type="PROSITE" id="PS50850"/>
    </source>
</evidence>
<evidence type="ECO:0000256" key="2">
    <source>
        <dbReference type="ARBA" id="ARBA00022448"/>
    </source>
</evidence>
<dbReference type="PANTHER" id="PTHR43791:SF6">
    <property type="entry name" value="TRANSPORTER, PUTATIVE (AFU_ORTHOLOGUE AFUA_1G16690)-RELATED"/>
    <property type="match status" value="1"/>
</dbReference>
<name>A0A9P9A2F8_9PEZI</name>
<dbReference type="Gene3D" id="1.20.1250.20">
    <property type="entry name" value="MFS general substrate transporter like domains"/>
    <property type="match status" value="2"/>
</dbReference>
<feature type="transmembrane region" description="Helical" evidence="6">
    <location>
        <begin position="285"/>
        <end position="305"/>
    </location>
</feature>
<dbReference type="OrthoDB" id="2250022at2759"/>
<organism evidence="8 9">
    <name type="scientific">Truncatella angustata</name>
    <dbReference type="NCBI Taxonomy" id="152316"/>
    <lineage>
        <taxon>Eukaryota</taxon>
        <taxon>Fungi</taxon>
        <taxon>Dikarya</taxon>
        <taxon>Ascomycota</taxon>
        <taxon>Pezizomycotina</taxon>
        <taxon>Sordariomycetes</taxon>
        <taxon>Xylariomycetidae</taxon>
        <taxon>Amphisphaeriales</taxon>
        <taxon>Sporocadaceae</taxon>
        <taxon>Truncatella</taxon>
    </lineage>
</organism>
<dbReference type="GO" id="GO:0016020">
    <property type="term" value="C:membrane"/>
    <property type="evidence" value="ECO:0007669"/>
    <property type="project" value="UniProtKB-SubCell"/>
</dbReference>
<dbReference type="GeneID" id="70133428"/>
<evidence type="ECO:0000256" key="4">
    <source>
        <dbReference type="ARBA" id="ARBA00022989"/>
    </source>
</evidence>
<dbReference type="InterPro" id="IPR020846">
    <property type="entry name" value="MFS_dom"/>
</dbReference>
<dbReference type="InterPro" id="IPR036259">
    <property type="entry name" value="MFS_trans_sf"/>
</dbReference>
<feature type="transmembrane region" description="Helical" evidence="6">
    <location>
        <begin position="17"/>
        <end position="34"/>
    </location>
</feature>
<dbReference type="Pfam" id="PF07690">
    <property type="entry name" value="MFS_1"/>
    <property type="match status" value="1"/>
</dbReference>
<protein>
    <submittedName>
        <fullName evidence="8">Major facilitator superfamily domain-containing protein</fullName>
    </submittedName>
</protein>
<comment type="caution">
    <text evidence="8">The sequence shown here is derived from an EMBL/GenBank/DDBJ whole genome shotgun (WGS) entry which is preliminary data.</text>
</comment>
<feature type="transmembrane region" description="Helical" evidence="6">
    <location>
        <begin position="254"/>
        <end position="273"/>
    </location>
</feature>
<feature type="transmembrane region" description="Helical" evidence="6">
    <location>
        <begin position="85"/>
        <end position="105"/>
    </location>
</feature>
<dbReference type="GO" id="GO:0022857">
    <property type="term" value="F:transmembrane transporter activity"/>
    <property type="evidence" value="ECO:0007669"/>
    <property type="project" value="InterPro"/>
</dbReference>
<feature type="domain" description="Major facilitator superfamily (MFS) profile" evidence="7">
    <location>
        <begin position="20"/>
        <end position="434"/>
    </location>
</feature>
<evidence type="ECO:0000313" key="9">
    <source>
        <dbReference type="Proteomes" id="UP000758603"/>
    </source>
</evidence>
<reference evidence="8" key="1">
    <citation type="journal article" date="2021" name="Nat. Commun.">
        <title>Genetic determinants of endophytism in the Arabidopsis root mycobiome.</title>
        <authorList>
            <person name="Mesny F."/>
            <person name="Miyauchi S."/>
            <person name="Thiergart T."/>
            <person name="Pickel B."/>
            <person name="Atanasova L."/>
            <person name="Karlsson M."/>
            <person name="Huettel B."/>
            <person name="Barry K.W."/>
            <person name="Haridas S."/>
            <person name="Chen C."/>
            <person name="Bauer D."/>
            <person name="Andreopoulos W."/>
            <person name="Pangilinan J."/>
            <person name="LaButti K."/>
            <person name="Riley R."/>
            <person name="Lipzen A."/>
            <person name="Clum A."/>
            <person name="Drula E."/>
            <person name="Henrissat B."/>
            <person name="Kohler A."/>
            <person name="Grigoriev I.V."/>
            <person name="Martin F.M."/>
            <person name="Hacquard S."/>
        </authorList>
    </citation>
    <scope>NUCLEOTIDE SEQUENCE</scope>
    <source>
        <strain evidence="8">MPI-SDFR-AT-0073</strain>
    </source>
</reference>
<feature type="transmembrane region" description="Helical" evidence="6">
    <location>
        <begin position="147"/>
        <end position="169"/>
    </location>
</feature>
<evidence type="ECO:0000313" key="8">
    <source>
        <dbReference type="EMBL" id="KAH6660661.1"/>
    </source>
</evidence>
<dbReference type="RefSeq" id="XP_045964792.1">
    <property type="nucleotide sequence ID" value="XM_046104537.1"/>
</dbReference>
<feature type="transmembrane region" description="Helical" evidence="6">
    <location>
        <begin position="181"/>
        <end position="203"/>
    </location>
</feature>
<evidence type="ECO:0000256" key="5">
    <source>
        <dbReference type="ARBA" id="ARBA00023136"/>
    </source>
</evidence>
<keyword evidence="9" id="KW-1185">Reference proteome</keyword>
<feature type="transmembrane region" description="Helical" evidence="6">
    <location>
        <begin position="317"/>
        <end position="338"/>
    </location>
</feature>
<feature type="transmembrane region" description="Helical" evidence="6">
    <location>
        <begin position="376"/>
        <end position="397"/>
    </location>
</feature>
<dbReference type="EMBL" id="JAGPXC010000001">
    <property type="protein sequence ID" value="KAH6660661.1"/>
    <property type="molecule type" value="Genomic_DNA"/>
</dbReference>
<dbReference type="FunFam" id="1.20.1250.20:FF:000057">
    <property type="entry name" value="MFS general substrate transporter"/>
    <property type="match status" value="1"/>
</dbReference>
<evidence type="ECO:0000256" key="6">
    <source>
        <dbReference type="SAM" id="Phobius"/>
    </source>
</evidence>
<feature type="transmembrane region" description="Helical" evidence="6">
    <location>
        <begin position="54"/>
        <end position="73"/>
    </location>
</feature>